<evidence type="ECO:0000259" key="8">
    <source>
        <dbReference type="PROSITE" id="PS51821"/>
    </source>
</evidence>
<dbReference type="InterPro" id="IPR038491">
    <property type="entry name" value="Velvet_dom_sf"/>
</dbReference>
<evidence type="ECO:0000256" key="3">
    <source>
        <dbReference type="ARBA" id="ARBA00023015"/>
    </source>
</evidence>
<evidence type="ECO:0000256" key="6">
    <source>
        <dbReference type="ARBA" id="ARBA00038045"/>
    </source>
</evidence>
<evidence type="ECO:0000256" key="7">
    <source>
        <dbReference type="SAM" id="MobiDB-lite"/>
    </source>
</evidence>
<dbReference type="AlphaFoldDB" id="A0A9X9MM31"/>
<feature type="region of interest" description="Disordered" evidence="7">
    <location>
        <begin position="1"/>
        <end position="66"/>
    </location>
</feature>
<dbReference type="PROSITE" id="PS51821">
    <property type="entry name" value="VELVET"/>
    <property type="match status" value="1"/>
</dbReference>
<keyword evidence="10" id="KW-1185">Reference proteome</keyword>
<dbReference type="Proteomes" id="UP000324639">
    <property type="component" value="Chromosome Bgt_-09"/>
</dbReference>
<sequence>METAYASPLCHRATRHDPSFRSSSSSNSSSNTTSNTNSNTATTGTVYSSASPMPLPPPQGHMNAPYNAPYMQLASSRAPLADSLHAGDGHAPHVAAAAAAPVPTSCHHNGKKYQLVVVQQPQRARMCGFGDKDRRPITPPPCVKLIVTDLDTGKESDFNAIEHGTFVLNVDLWSADGKAEVNLVRQTANSPSISSTISVPYQDNTAGAAPTYHLPSSVKSDAGPPAYSHFANDAVNSFSPQHQHLQTYNGQPAYHATFSQPPTPQQMYFAPAALHAASPSSPYTDSGPGQASPYPGRSFPPPDSHRMPATTPPQGMFTRNLIGSLSANASRLTDPEDKIGIWFVLQDLSVRTEGDFRLRFSFVNVSEISPPSSAHLSANSSAPLNKNKSPVLARCFSDVFSVYSAKRFPGVVESTPLSRCFATQGIRIPIRKDAAKGEKEKDEDED</sequence>
<dbReference type="GO" id="GO:0030435">
    <property type="term" value="P:sporulation resulting in formation of a cellular spore"/>
    <property type="evidence" value="ECO:0007669"/>
    <property type="project" value="UniProtKB-KW"/>
</dbReference>
<dbReference type="EMBL" id="LR026992">
    <property type="protein sequence ID" value="VDB92941.1"/>
    <property type="molecule type" value="Genomic_DNA"/>
</dbReference>
<feature type="region of interest" description="Disordered" evidence="7">
    <location>
        <begin position="278"/>
        <end position="313"/>
    </location>
</feature>
<evidence type="ECO:0000256" key="5">
    <source>
        <dbReference type="ARBA" id="ARBA00023242"/>
    </source>
</evidence>
<dbReference type="PANTHER" id="PTHR33572">
    <property type="entry name" value="SPORE DEVELOPMENT REGULATOR VOSA"/>
    <property type="match status" value="1"/>
</dbReference>
<dbReference type="Pfam" id="PF11754">
    <property type="entry name" value="Velvet"/>
    <property type="match status" value="1"/>
</dbReference>
<dbReference type="InterPro" id="IPR021740">
    <property type="entry name" value="Velvet"/>
</dbReference>
<proteinExistence type="inferred from homology"/>
<organism evidence="9 10">
    <name type="scientific">Blumeria graminis f. sp. tritici</name>
    <dbReference type="NCBI Taxonomy" id="62690"/>
    <lineage>
        <taxon>Eukaryota</taxon>
        <taxon>Fungi</taxon>
        <taxon>Dikarya</taxon>
        <taxon>Ascomycota</taxon>
        <taxon>Pezizomycotina</taxon>
        <taxon>Leotiomycetes</taxon>
        <taxon>Erysiphales</taxon>
        <taxon>Erysiphaceae</taxon>
        <taxon>Blumeria</taxon>
    </lineage>
</organism>
<keyword evidence="4" id="KW-0804">Transcription</keyword>
<dbReference type="PANTHER" id="PTHR33572:SF3">
    <property type="entry name" value="VELVET COMPLEX SUBUNIT B"/>
    <property type="match status" value="1"/>
</dbReference>
<name>A0A9X9MM31_BLUGR</name>
<keyword evidence="3" id="KW-0805">Transcription regulation</keyword>
<evidence type="ECO:0000256" key="1">
    <source>
        <dbReference type="ARBA" id="ARBA00004123"/>
    </source>
</evidence>
<comment type="subcellular location">
    <subcellularLocation>
        <location evidence="1">Nucleus</location>
    </subcellularLocation>
</comment>
<keyword evidence="5" id="KW-0539">Nucleus</keyword>
<accession>A0A9X9MM31</accession>
<reference evidence="9 10" key="1">
    <citation type="submission" date="2018-08" db="EMBL/GenBank/DDBJ databases">
        <authorList>
            <person name="Muller C M."/>
        </authorList>
    </citation>
    <scope>NUCLEOTIDE SEQUENCE [LARGE SCALE GENOMIC DNA]</scope>
</reference>
<evidence type="ECO:0000313" key="9">
    <source>
        <dbReference type="EMBL" id="VDB92941.1"/>
    </source>
</evidence>
<dbReference type="InterPro" id="IPR037525">
    <property type="entry name" value="Velvet_dom"/>
</dbReference>
<evidence type="ECO:0000256" key="2">
    <source>
        <dbReference type="ARBA" id="ARBA00022969"/>
    </source>
</evidence>
<feature type="compositionally biased region" description="Low complexity" evidence="7">
    <location>
        <begin position="22"/>
        <end position="43"/>
    </location>
</feature>
<dbReference type="GO" id="GO:0005634">
    <property type="term" value="C:nucleus"/>
    <property type="evidence" value="ECO:0007669"/>
    <property type="project" value="UniProtKB-SubCell"/>
</dbReference>
<evidence type="ECO:0000256" key="4">
    <source>
        <dbReference type="ARBA" id="ARBA00023163"/>
    </source>
</evidence>
<dbReference type="Gene3D" id="2.60.40.3960">
    <property type="entry name" value="Velvet domain"/>
    <property type="match status" value="2"/>
</dbReference>
<protein>
    <submittedName>
        <fullName evidence="9">Bgt-1799</fullName>
    </submittedName>
</protein>
<evidence type="ECO:0000313" key="10">
    <source>
        <dbReference type="Proteomes" id="UP000324639"/>
    </source>
</evidence>
<feature type="domain" description="Velvet" evidence="8">
    <location>
        <begin position="105"/>
        <end position="431"/>
    </location>
</feature>
<comment type="similarity">
    <text evidence="6">Belongs to the velvet family. VelB subfamily.</text>
</comment>
<gene>
    <name evidence="9" type="ORF">BGT96224V316_LOCUS6698</name>
</gene>
<keyword evidence="2" id="KW-0749">Sporulation</keyword>